<feature type="signal peptide" evidence="1">
    <location>
        <begin position="1"/>
        <end position="21"/>
    </location>
</feature>
<dbReference type="Pfam" id="PF09136">
    <property type="entry name" value="Glucodextran_B"/>
    <property type="match status" value="1"/>
</dbReference>
<dbReference type="GO" id="GO:0006508">
    <property type="term" value="P:proteolysis"/>
    <property type="evidence" value="ECO:0007669"/>
    <property type="project" value="TreeGrafter"/>
</dbReference>
<dbReference type="OrthoDB" id="976443at2"/>
<gene>
    <name evidence="2" type="ORF">LPB136_03760</name>
</gene>
<name>A0A1L3JHI9_9FLAO</name>
<dbReference type="KEGG" id="ten:LPB136_03760"/>
<sequence length="936" mass="107440">MKSLKNSILLALFFYTTFSFSQDYYLNDDFNNNSKKWYVGNNTSYDLKVFNGRYYYEYKNTEKNLLIFSPKFKITTSENFEMESSIQKISGVQDYGYGMFIQEENKDRLEITITSNGYYQINQKKNGTLTTIHKWTKSVDIKKGNYAVNTLKIKKDGTTISFYVNNKFQISKTIAGVSANSAGYVINRNQKISIDYIRIKKASTNSNNNINTTNTSLNETFSSNSNKWSINNNEFVTYDIKYGKYYLDHKKEKGGYSSTINNVIDETKDFEFETKIDKISGVTNYSYGIMWGKKSDSSFRFYITSNGYYKFVRNVKGKEEKIINWKLTSFINKNNGASNIIKIKKQNNRYLFYINGNYINESDFEPFYGNHIGFILFNQQKIAVDYLKVKQSQNSNNNNNTIVAKQMSVPVSDNFSNNNNGWILNNTDNYSAKINNGQFVLDRKVKGGIFFKNEINLNTQKDFILETSFTKQTGASNLTYGVTFGRKNSANEYSFFLSNTGQYLYRKYENNTYSAMIPWTQADAIKTNLYQENVLKIVKSNQLVRFYINNVYVNEFPFEGFFGNKIGFTVYDKQKVAVNYLRVKYQTTSHNNPPVIVISEPNVEEKRGFKIVQAKRITVRGTASDSDGIYEILINGIEANVAENGNFVANVPLKYGKNELIVSATDLKQATSTKKFTIKRKSNANFDTNSEVITNNGNQNINLGFGKYYALIIGVSDYQDESIDDLQGKPLRDAEKLRQVLTQQYNFNSQNVIVLKNPKDNEINRELFKLRKKITSKDNLLLFYAGHGVFQDEIGSWLPSNAIMEYEENLFSNSSLVDHFKAIKSKHTLLISDACFSGSIFKTRAVTKAPKSIQRKFELPSKKAITSGTLKTVPNESVFFKYLIKRLENNPNKYLSARKLFDMIEDPVINNSENKPQYGTIHGIGDEGGDFIFIKK</sequence>
<dbReference type="STRING" id="1850252.LPB136_03760"/>
<dbReference type="Proteomes" id="UP000181898">
    <property type="component" value="Chromosome"/>
</dbReference>
<evidence type="ECO:0008006" key="4">
    <source>
        <dbReference type="Google" id="ProtNLM"/>
    </source>
</evidence>
<dbReference type="SUPFAM" id="SSF52129">
    <property type="entry name" value="Caspase-like"/>
    <property type="match status" value="1"/>
</dbReference>
<evidence type="ECO:0000313" key="3">
    <source>
        <dbReference type="Proteomes" id="UP000181898"/>
    </source>
</evidence>
<dbReference type="PANTHER" id="PTHR48104:SF30">
    <property type="entry name" value="METACASPASE-1"/>
    <property type="match status" value="1"/>
</dbReference>
<protein>
    <recommendedName>
        <fullName evidence="4">Caspase family p20 domain-containing protein</fullName>
    </recommendedName>
</protein>
<dbReference type="RefSeq" id="WP_072554859.1">
    <property type="nucleotide sequence ID" value="NZ_CP018155.1"/>
</dbReference>
<dbReference type="GO" id="GO:0004197">
    <property type="term" value="F:cysteine-type endopeptidase activity"/>
    <property type="evidence" value="ECO:0007669"/>
    <property type="project" value="TreeGrafter"/>
</dbReference>
<dbReference type="GO" id="GO:0005737">
    <property type="term" value="C:cytoplasm"/>
    <property type="evidence" value="ECO:0007669"/>
    <property type="project" value="TreeGrafter"/>
</dbReference>
<reference evidence="2 3" key="1">
    <citation type="submission" date="2016-11" db="EMBL/GenBank/DDBJ databases">
        <title>Tenacibaculum sp. LPB0136, isolated from marine environment.</title>
        <authorList>
            <person name="Kim E."/>
            <person name="Yi H."/>
        </authorList>
    </citation>
    <scope>NUCLEOTIDE SEQUENCE [LARGE SCALE GENOMIC DNA]</scope>
    <source>
        <strain evidence="2 3">LPB0136</strain>
    </source>
</reference>
<dbReference type="Gene3D" id="2.60.40.10">
    <property type="entry name" value="Immunoglobulins"/>
    <property type="match status" value="1"/>
</dbReference>
<proteinExistence type="predicted"/>
<feature type="chain" id="PRO_5012950427" description="Caspase family p20 domain-containing protein" evidence="1">
    <location>
        <begin position="22"/>
        <end position="936"/>
    </location>
</feature>
<dbReference type="AlphaFoldDB" id="A0A1L3JHI9"/>
<keyword evidence="3" id="KW-1185">Reference proteome</keyword>
<keyword evidence="1" id="KW-0732">Signal</keyword>
<dbReference type="InterPro" id="IPR013783">
    <property type="entry name" value="Ig-like_fold"/>
</dbReference>
<evidence type="ECO:0000256" key="1">
    <source>
        <dbReference type="SAM" id="SignalP"/>
    </source>
</evidence>
<dbReference type="InterPro" id="IPR029030">
    <property type="entry name" value="Caspase-like_dom_sf"/>
</dbReference>
<dbReference type="PANTHER" id="PTHR48104">
    <property type="entry name" value="METACASPASE-4"/>
    <property type="match status" value="1"/>
</dbReference>
<dbReference type="EMBL" id="CP018155">
    <property type="protein sequence ID" value="APG64533.1"/>
    <property type="molecule type" value="Genomic_DNA"/>
</dbReference>
<dbReference type="Gene3D" id="3.40.50.1460">
    <property type="match status" value="1"/>
</dbReference>
<organism evidence="2 3">
    <name type="scientific">Tenacibaculum todarodis</name>
    <dbReference type="NCBI Taxonomy" id="1850252"/>
    <lineage>
        <taxon>Bacteria</taxon>
        <taxon>Pseudomonadati</taxon>
        <taxon>Bacteroidota</taxon>
        <taxon>Flavobacteriia</taxon>
        <taxon>Flavobacteriales</taxon>
        <taxon>Flavobacteriaceae</taxon>
        <taxon>Tenacibaculum</taxon>
    </lineage>
</organism>
<accession>A0A1L3JHI9</accession>
<dbReference type="Gene3D" id="2.60.120.560">
    <property type="entry name" value="Exo-inulinase, domain 1"/>
    <property type="match status" value="3"/>
</dbReference>
<evidence type="ECO:0000313" key="2">
    <source>
        <dbReference type="EMBL" id="APG64533.1"/>
    </source>
</evidence>
<dbReference type="InterPro" id="IPR050452">
    <property type="entry name" value="Metacaspase"/>
</dbReference>